<sequence length="137" mass="13639">MSLAPPAVLAGLETALAAAFRADATLAGLVGGRIHDGPPRAGVTPYLAFGAAEARDWGSGDGDGARVRLTIETVGTDAERGRVLAVLAAAAAVLAGPPPSLDAGTAVLLRVVATTVGRVDGGRAWRAAMTVEVMVDV</sequence>
<name>A0A4R6RAT5_9HYPH</name>
<dbReference type="Proteomes" id="UP000294547">
    <property type="component" value="Unassembled WGS sequence"/>
</dbReference>
<dbReference type="Gene3D" id="3.30.2000.30">
    <property type="match status" value="1"/>
</dbReference>
<dbReference type="AlphaFoldDB" id="A0A4R6RAT5"/>
<organism evidence="1 2">
    <name type="scientific">Oharaeibacter diazotrophicus</name>
    <dbReference type="NCBI Taxonomy" id="1920512"/>
    <lineage>
        <taxon>Bacteria</taxon>
        <taxon>Pseudomonadati</taxon>
        <taxon>Pseudomonadota</taxon>
        <taxon>Alphaproteobacteria</taxon>
        <taxon>Hyphomicrobiales</taxon>
        <taxon>Pleomorphomonadaceae</taxon>
        <taxon>Oharaeibacter</taxon>
    </lineage>
</organism>
<dbReference type="InterPro" id="IPR053745">
    <property type="entry name" value="Viral_Tail_Comp_sf"/>
</dbReference>
<reference evidence="1 2" key="1">
    <citation type="submission" date="2019-03" db="EMBL/GenBank/DDBJ databases">
        <title>Genomic Encyclopedia of Type Strains, Phase IV (KMG-IV): sequencing the most valuable type-strain genomes for metagenomic binning, comparative biology and taxonomic classification.</title>
        <authorList>
            <person name="Goeker M."/>
        </authorList>
    </citation>
    <scope>NUCLEOTIDE SEQUENCE [LARGE SCALE GENOMIC DNA]</scope>
    <source>
        <strain evidence="1 2">DSM 102969</strain>
    </source>
</reference>
<evidence type="ECO:0000313" key="2">
    <source>
        <dbReference type="Proteomes" id="UP000294547"/>
    </source>
</evidence>
<dbReference type="Pfam" id="PF11367">
    <property type="entry name" value="Tail_completion_gp17"/>
    <property type="match status" value="1"/>
</dbReference>
<proteinExistence type="predicted"/>
<accession>A0A4R6RAT5</accession>
<gene>
    <name evidence="1" type="ORF">EDD54_3179</name>
</gene>
<dbReference type="InterPro" id="IPR021508">
    <property type="entry name" value="Gp17-like"/>
</dbReference>
<dbReference type="RefSeq" id="WP_166653459.1">
    <property type="nucleotide sequence ID" value="NZ_BSPM01000009.1"/>
</dbReference>
<protein>
    <submittedName>
        <fullName evidence="1">Uncharacterized protein DUF3168</fullName>
    </submittedName>
</protein>
<dbReference type="EMBL" id="SNXY01000009">
    <property type="protein sequence ID" value="TDP83220.1"/>
    <property type="molecule type" value="Genomic_DNA"/>
</dbReference>
<comment type="caution">
    <text evidence="1">The sequence shown here is derived from an EMBL/GenBank/DDBJ whole genome shotgun (WGS) entry which is preliminary data.</text>
</comment>
<evidence type="ECO:0000313" key="1">
    <source>
        <dbReference type="EMBL" id="TDP83220.1"/>
    </source>
</evidence>
<keyword evidence="2" id="KW-1185">Reference proteome</keyword>